<evidence type="ECO:0000256" key="1">
    <source>
        <dbReference type="SAM" id="MobiDB-lite"/>
    </source>
</evidence>
<accession>A0A1W5CR23</accession>
<feature type="compositionally biased region" description="Basic and acidic residues" evidence="1">
    <location>
        <begin position="348"/>
        <end position="369"/>
    </location>
</feature>
<keyword evidence="2" id="KW-0418">Kinase</keyword>
<organism evidence="2 3">
    <name type="scientific">Lasallia pustulata</name>
    <dbReference type="NCBI Taxonomy" id="136370"/>
    <lineage>
        <taxon>Eukaryota</taxon>
        <taxon>Fungi</taxon>
        <taxon>Dikarya</taxon>
        <taxon>Ascomycota</taxon>
        <taxon>Pezizomycotina</taxon>
        <taxon>Lecanoromycetes</taxon>
        <taxon>OSLEUM clade</taxon>
        <taxon>Umbilicariomycetidae</taxon>
        <taxon>Umbilicariales</taxon>
        <taxon>Umbilicariaceae</taxon>
        <taxon>Lasallia</taxon>
    </lineage>
</organism>
<keyword evidence="3" id="KW-1185">Reference proteome</keyword>
<feature type="region of interest" description="Disordered" evidence="1">
    <location>
        <begin position="337"/>
        <end position="385"/>
    </location>
</feature>
<dbReference type="EMBL" id="FWEW01000004">
    <property type="protein sequence ID" value="SLM33287.1"/>
    <property type="molecule type" value="Genomic_DNA"/>
</dbReference>
<dbReference type="AlphaFoldDB" id="A0A1W5CR23"/>
<dbReference type="GO" id="GO:0016301">
    <property type="term" value="F:kinase activity"/>
    <property type="evidence" value="ECO:0007669"/>
    <property type="project" value="UniProtKB-KW"/>
</dbReference>
<evidence type="ECO:0000313" key="3">
    <source>
        <dbReference type="Proteomes" id="UP000192927"/>
    </source>
</evidence>
<proteinExistence type="predicted"/>
<sequence length="385" mass="43885">MPKGKDFLGRGRYGVVYGTPDYAIKYIDDKDVFDAEADAYRSLKKATSLRGRIPKLYGINPNKRTLYLQRINTPTLRQALPDESTLLQIKQYVSETINVIHECGWCHGDITLDNIFASGLLFDFSHAHTKSKLSAQAWEDFQKKDRRDIKSCYFQAVGFKKLEAAIALLDSGVDGLPRQAELAELLHHSKTSLELLQKLKKITDPTPSLALEMCRAFRREGQLRTGMRLLQKSNLPIPRDDESRRLNVEIQGEIALCESHFDDGKACELFAGAVRSSIDLLGSTDEVTMQLRVTYATFLESSSRYSGALDVLFALKVDCKDLLHPWRECVIQMEERLRDKRAKKRSRERPMPAEHSLIEDDKENMHQSEPHSPSKKRKLTRETGT</sequence>
<reference evidence="3" key="1">
    <citation type="submission" date="2017-03" db="EMBL/GenBank/DDBJ databases">
        <authorList>
            <person name="Sharma R."/>
            <person name="Thines M."/>
        </authorList>
    </citation>
    <scope>NUCLEOTIDE SEQUENCE [LARGE SCALE GENOMIC DNA]</scope>
</reference>
<dbReference type="Proteomes" id="UP000192927">
    <property type="component" value="Unassembled WGS sequence"/>
</dbReference>
<name>A0A1W5CR23_9LECA</name>
<evidence type="ECO:0000313" key="2">
    <source>
        <dbReference type="EMBL" id="SLM33287.1"/>
    </source>
</evidence>
<dbReference type="Gene3D" id="1.10.510.10">
    <property type="entry name" value="Transferase(Phosphotransferase) domain 1"/>
    <property type="match status" value="1"/>
</dbReference>
<keyword evidence="2" id="KW-0808">Transferase</keyword>
<dbReference type="SUPFAM" id="SSF56112">
    <property type="entry name" value="Protein kinase-like (PK-like)"/>
    <property type="match status" value="1"/>
</dbReference>
<dbReference type="InterPro" id="IPR011009">
    <property type="entry name" value="Kinase-like_dom_sf"/>
</dbReference>
<protein>
    <submittedName>
        <fullName evidence="2">Protein kinase-like domain</fullName>
    </submittedName>
</protein>